<evidence type="ECO:0000313" key="9">
    <source>
        <dbReference type="EMBL" id="NEW04624.1"/>
    </source>
</evidence>
<dbReference type="PANTHER" id="PTHR46233">
    <property type="entry name" value="HYDROXYACYLGLUTATHIONE HYDROLASE GLOC"/>
    <property type="match status" value="1"/>
</dbReference>
<name>A0A6G3ZSE1_9BACL</name>
<evidence type="ECO:0000256" key="6">
    <source>
        <dbReference type="ARBA" id="ARBA00034301"/>
    </source>
</evidence>
<reference evidence="9" key="1">
    <citation type="submission" date="2020-02" db="EMBL/GenBank/DDBJ databases">
        <authorList>
            <person name="Shen X.-R."/>
            <person name="Zhang Y.-X."/>
        </authorList>
    </citation>
    <scope>NUCLEOTIDE SEQUENCE</scope>
    <source>
        <strain evidence="9">SYP-B3998</strain>
    </source>
</reference>
<evidence type="ECO:0000256" key="7">
    <source>
        <dbReference type="ARBA" id="ARBA00048505"/>
    </source>
</evidence>
<dbReference type="PANTHER" id="PTHR46233:SF3">
    <property type="entry name" value="HYDROXYACYLGLUTATHIONE HYDROLASE GLOC"/>
    <property type="match status" value="1"/>
</dbReference>
<gene>
    <name evidence="9" type="ORF">GK047_01115</name>
</gene>
<evidence type="ECO:0000256" key="1">
    <source>
        <dbReference type="ARBA" id="ARBA00001947"/>
    </source>
</evidence>
<evidence type="ECO:0000256" key="2">
    <source>
        <dbReference type="ARBA" id="ARBA00022723"/>
    </source>
</evidence>
<comment type="caution">
    <text evidence="9">The sequence shown here is derived from an EMBL/GenBank/DDBJ whole genome shotgun (WGS) entry which is preliminary data.</text>
</comment>
<dbReference type="CDD" id="cd16275">
    <property type="entry name" value="BaeB-like_MBL-fold"/>
    <property type="match status" value="1"/>
</dbReference>
<dbReference type="InterPro" id="IPR051453">
    <property type="entry name" value="MBL_Glyoxalase_II"/>
</dbReference>
<evidence type="ECO:0000259" key="8">
    <source>
        <dbReference type="SMART" id="SM00849"/>
    </source>
</evidence>
<dbReference type="Gene3D" id="3.60.15.10">
    <property type="entry name" value="Ribonuclease Z/Hydroxyacylglutathione hydrolase-like"/>
    <property type="match status" value="1"/>
</dbReference>
<dbReference type="RefSeq" id="WP_163940288.1">
    <property type="nucleotide sequence ID" value="NZ_JAAIKC010000001.1"/>
</dbReference>
<feature type="domain" description="Metallo-beta-lactamase" evidence="8">
    <location>
        <begin position="18"/>
        <end position="181"/>
    </location>
</feature>
<dbReference type="GO" id="GO:0046872">
    <property type="term" value="F:metal ion binding"/>
    <property type="evidence" value="ECO:0007669"/>
    <property type="project" value="UniProtKB-KW"/>
</dbReference>
<dbReference type="AlphaFoldDB" id="A0A6G3ZSE1"/>
<proteinExistence type="predicted"/>
<comment type="function">
    <text evidence="6">Counteracts the endogenous Pycsar antiviral defense system. Phosphodiesterase that enables metal-dependent hydrolysis of host cyclic nucleotide Pycsar defense signals such as cCMP and cUMP.</text>
</comment>
<organism evidence="9">
    <name type="scientific">Paenibacillus sp. SYP-B3998</name>
    <dbReference type="NCBI Taxonomy" id="2678564"/>
    <lineage>
        <taxon>Bacteria</taxon>
        <taxon>Bacillati</taxon>
        <taxon>Bacillota</taxon>
        <taxon>Bacilli</taxon>
        <taxon>Bacillales</taxon>
        <taxon>Paenibacillaceae</taxon>
        <taxon>Paenibacillus</taxon>
    </lineage>
</organism>
<comment type="catalytic activity">
    <reaction evidence="5">
        <text>3',5'-cyclic CMP + H2O = CMP + H(+)</text>
        <dbReference type="Rhea" id="RHEA:72675"/>
        <dbReference type="ChEBI" id="CHEBI:15377"/>
        <dbReference type="ChEBI" id="CHEBI:15378"/>
        <dbReference type="ChEBI" id="CHEBI:58003"/>
        <dbReference type="ChEBI" id="CHEBI:60377"/>
    </reaction>
    <physiologicalReaction direction="left-to-right" evidence="5">
        <dbReference type="Rhea" id="RHEA:72676"/>
    </physiologicalReaction>
</comment>
<keyword evidence="3 9" id="KW-0378">Hydrolase</keyword>
<dbReference type="InterPro" id="IPR001279">
    <property type="entry name" value="Metallo-B-lactamas"/>
</dbReference>
<evidence type="ECO:0000256" key="5">
    <source>
        <dbReference type="ARBA" id="ARBA00034221"/>
    </source>
</evidence>
<dbReference type="SUPFAM" id="SSF56281">
    <property type="entry name" value="Metallo-hydrolase/oxidoreductase"/>
    <property type="match status" value="1"/>
</dbReference>
<protein>
    <submittedName>
        <fullName evidence="9">MBL fold metallo-hydrolase</fullName>
    </submittedName>
</protein>
<dbReference type="SMART" id="SM00849">
    <property type="entry name" value="Lactamase_B"/>
    <property type="match status" value="1"/>
</dbReference>
<accession>A0A6G3ZSE1</accession>
<dbReference type="GO" id="GO:0016787">
    <property type="term" value="F:hydrolase activity"/>
    <property type="evidence" value="ECO:0007669"/>
    <property type="project" value="UniProtKB-KW"/>
</dbReference>
<dbReference type="EMBL" id="JAAIKC010000001">
    <property type="protein sequence ID" value="NEW04624.1"/>
    <property type="molecule type" value="Genomic_DNA"/>
</dbReference>
<keyword evidence="2" id="KW-0479">Metal-binding</keyword>
<keyword evidence="4" id="KW-0862">Zinc</keyword>
<dbReference type="InterPro" id="IPR036866">
    <property type="entry name" value="RibonucZ/Hydroxyglut_hydro"/>
</dbReference>
<evidence type="ECO:0000256" key="4">
    <source>
        <dbReference type="ARBA" id="ARBA00022833"/>
    </source>
</evidence>
<comment type="catalytic activity">
    <reaction evidence="7">
        <text>3',5'-cyclic UMP + H2O = UMP + H(+)</text>
        <dbReference type="Rhea" id="RHEA:70575"/>
        <dbReference type="ChEBI" id="CHEBI:15377"/>
        <dbReference type="ChEBI" id="CHEBI:15378"/>
        <dbReference type="ChEBI" id="CHEBI:57865"/>
        <dbReference type="ChEBI" id="CHEBI:184387"/>
    </reaction>
    <physiologicalReaction direction="left-to-right" evidence="7">
        <dbReference type="Rhea" id="RHEA:70576"/>
    </physiologicalReaction>
</comment>
<dbReference type="Pfam" id="PF00753">
    <property type="entry name" value="Lactamase_B"/>
    <property type="match status" value="1"/>
</dbReference>
<sequence>MKSTYEIIRLKAGSPLMPNYMYVILDRATHEAAIIDPGWDLELITTCFRELGAQPSIILLTHSHFDHVNMVEPLVERFGSLVYMSAIESEYYQIRPTNLIQFHDLDAIYLGQTRIQCMITPGHTAGGSCFLLSDSLFTGDTVFIEGCGVCNMEGGSPEQMYESIQRIKRVVAPHVRIYPGHSYGKPLGSTLGDLEKCNIYFGLDVKKHFVDFRMRKNQKPYFPIDFREL</sequence>
<comment type="cofactor">
    <cofactor evidence="1">
        <name>Zn(2+)</name>
        <dbReference type="ChEBI" id="CHEBI:29105"/>
    </cofactor>
</comment>
<evidence type="ECO:0000256" key="3">
    <source>
        <dbReference type="ARBA" id="ARBA00022801"/>
    </source>
</evidence>